<proteinExistence type="predicted"/>
<gene>
    <name evidence="2" type="ORF">CC86DRAFT_472867</name>
</gene>
<evidence type="ECO:0000313" key="2">
    <source>
        <dbReference type="EMBL" id="KAF2818478.1"/>
    </source>
</evidence>
<feature type="compositionally biased region" description="Low complexity" evidence="1">
    <location>
        <begin position="175"/>
        <end position="184"/>
    </location>
</feature>
<keyword evidence="3" id="KW-1185">Reference proteome</keyword>
<accession>A0A6A6ZCB0</accession>
<feature type="compositionally biased region" description="Basic and acidic residues" evidence="1">
    <location>
        <begin position="109"/>
        <end position="147"/>
    </location>
</feature>
<evidence type="ECO:0000256" key="1">
    <source>
        <dbReference type="SAM" id="MobiDB-lite"/>
    </source>
</evidence>
<sequence length="215" mass="25130">MLDKTTVEAKRLSQALHSFQVKNEVVREEDEDLRTSLNTKKKRPKKSKRLHLSQQKKFHSNAIFYSPSTIHEGFELEGQKEREKEAEQLQKKHQKELRKAHNIYQKQIAAEKREQRKRDSEAKKKEKDARVAERLAAKERKQQERDASTAQKSHNKANKASRTASRGAVKKTRRVVVQVVLQRVKQLHRCPRLLHPNSPRADGKSRFQRNSSSTN</sequence>
<feature type="compositionally biased region" description="Basic and acidic residues" evidence="1">
    <location>
        <begin position="72"/>
        <end position="90"/>
    </location>
</feature>
<dbReference type="Proteomes" id="UP000799424">
    <property type="component" value="Unassembled WGS sequence"/>
</dbReference>
<feature type="compositionally biased region" description="Basic residues" evidence="1">
    <location>
        <begin position="39"/>
        <end position="59"/>
    </location>
</feature>
<feature type="compositionally biased region" description="Basic residues" evidence="1">
    <location>
        <begin position="91"/>
        <end position="101"/>
    </location>
</feature>
<reference evidence="2" key="1">
    <citation type="journal article" date="2020" name="Stud. Mycol.">
        <title>101 Dothideomycetes genomes: a test case for predicting lifestyles and emergence of pathogens.</title>
        <authorList>
            <person name="Haridas S."/>
            <person name="Albert R."/>
            <person name="Binder M."/>
            <person name="Bloem J."/>
            <person name="Labutti K."/>
            <person name="Salamov A."/>
            <person name="Andreopoulos B."/>
            <person name="Baker S."/>
            <person name="Barry K."/>
            <person name="Bills G."/>
            <person name="Bluhm B."/>
            <person name="Cannon C."/>
            <person name="Castanera R."/>
            <person name="Culley D."/>
            <person name="Daum C."/>
            <person name="Ezra D."/>
            <person name="Gonzalez J."/>
            <person name="Henrissat B."/>
            <person name="Kuo A."/>
            <person name="Liang C."/>
            <person name="Lipzen A."/>
            <person name="Lutzoni F."/>
            <person name="Magnuson J."/>
            <person name="Mondo S."/>
            <person name="Nolan M."/>
            <person name="Ohm R."/>
            <person name="Pangilinan J."/>
            <person name="Park H.-J."/>
            <person name="Ramirez L."/>
            <person name="Alfaro M."/>
            <person name="Sun H."/>
            <person name="Tritt A."/>
            <person name="Yoshinaga Y."/>
            <person name="Zwiers L.-H."/>
            <person name="Turgeon B."/>
            <person name="Goodwin S."/>
            <person name="Spatafora J."/>
            <person name="Crous P."/>
            <person name="Grigoriev I."/>
        </authorList>
    </citation>
    <scope>NUCLEOTIDE SEQUENCE</scope>
    <source>
        <strain evidence="2">CBS 113818</strain>
    </source>
</reference>
<dbReference type="EMBL" id="MU006252">
    <property type="protein sequence ID" value="KAF2818478.1"/>
    <property type="molecule type" value="Genomic_DNA"/>
</dbReference>
<protein>
    <submittedName>
        <fullName evidence="2">Uncharacterized protein</fullName>
    </submittedName>
</protein>
<feature type="region of interest" description="Disordered" evidence="1">
    <location>
        <begin position="25"/>
        <end position="215"/>
    </location>
</feature>
<dbReference type="AlphaFoldDB" id="A0A6A6ZCB0"/>
<organism evidence="2 3">
    <name type="scientific">Ophiobolus disseminans</name>
    <dbReference type="NCBI Taxonomy" id="1469910"/>
    <lineage>
        <taxon>Eukaryota</taxon>
        <taxon>Fungi</taxon>
        <taxon>Dikarya</taxon>
        <taxon>Ascomycota</taxon>
        <taxon>Pezizomycotina</taxon>
        <taxon>Dothideomycetes</taxon>
        <taxon>Pleosporomycetidae</taxon>
        <taxon>Pleosporales</taxon>
        <taxon>Pleosporineae</taxon>
        <taxon>Phaeosphaeriaceae</taxon>
        <taxon>Ophiobolus</taxon>
    </lineage>
</organism>
<evidence type="ECO:0000313" key="3">
    <source>
        <dbReference type="Proteomes" id="UP000799424"/>
    </source>
</evidence>
<name>A0A6A6ZCB0_9PLEO</name>